<dbReference type="RefSeq" id="WP_108996650.1">
    <property type="nucleotide sequence ID" value="NZ_QEEX01000001.1"/>
</dbReference>
<evidence type="ECO:0000313" key="3">
    <source>
        <dbReference type="EMBL" id="PWB96440.1"/>
    </source>
</evidence>
<gene>
    <name evidence="3" type="ORF">DF220_00210</name>
</gene>
<dbReference type="Proteomes" id="UP000244978">
    <property type="component" value="Unassembled WGS sequence"/>
</dbReference>
<accession>A0A2U1SXT3</accession>
<keyword evidence="2" id="KW-0472">Membrane</keyword>
<organism evidence="3 4">
    <name type="scientific">Homoserinimonas hongtaonis</name>
    <dbReference type="NCBI Taxonomy" id="2079791"/>
    <lineage>
        <taxon>Bacteria</taxon>
        <taxon>Bacillati</taxon>
        <taxon>Actinomycetota</taxon>
        <taxon>Actinomycetes</taxon>
        <taxon>Micrococcales</taxon>
        <taxon>Microbacteriaceae</taxon>
        <taxon>Homoserinimonas</taxon>
    </lineage>
</organism>
<keyword evidence="2" id="KW-0812">Transmembrane</keyword>
<dbReference type="AlphaFoldDB" id="A0A2U1SXT3"/>
<feature type="region of interest" description="Disordered" evidence="1">
    <location>
        <begin position="63"/>
        <end position="97"/>
    </location>
</feature>
<feature type="transmembrane region" description="Helical" evidence="2">
    <location>
        <begin position="7"/>
        <end position="27"/>
    </location>
</feature>
<feature type="transmembrane region" description="Helical" evidence="2">
    <location>
        <begin position="33"/>
        <end position="52"/>
    </location>
</feature>
<reference evidence="4" key="1">
    <citation type="submission" date="2018-04" db="EMBL/GenBank/DDBJ databases">
        <authorList>
            <person name="Liu S."/>
            <person name="Wang Z."/>
            <person name="Li J."/>
        </authorList>
    </citation>
    <scope>NUCLEOTIDE SEQUENCE [LARGE SCALE GENOMIC DNA]</scope>
    <source>
        <strain evidence="4">S1194</strain>
    </source>
</reference>
<keyword evidence="2" id="KW-1133">Transmembrane helix</keyword>
<dbReference type="EMBL" id="QEEX01000001">
    <property type="protein sequence ID" value="PWB96440.1"/>
    <property type="molecule type" value="Genomic_DNA"/>
</dbReference>
<protein>
    <submittedName>
        <fullName evidence="3">Uncharacterized protein</fullName>
    </submittedName>
</protein>
<keyword evidence="4" id="KW-1185">Reference proteome</keyword>
<evidence type="ECO:0000256" key="2">
    <source>
        <dbReference type="SAM" id="Phobius"/>
    </source>
</evidence>
<evidence type="ECO:0000313" key="4">
    <source>
        <dbReference type="Proteomes" id="UP000244978"/>
    </source>
</evidence>
<evidence type="ECO:0000256" key="1">
    <source>
        <dbReference type="SAM" id="MobiDB-lite"/>
    </source>
</evidence>
<sequence length="97" mass="9954">MKTPREFAYQVTAVTLLSVAAGLLLLAGLTVKGIVLVIAAMPLVIVGIMFGAEYRKLRRAREGGASTAELRRPQPSGVDTVGAQTHGAAGGGFFGGV</sequence>
<comment type="caution">
    <text evidence="3">The sequence shown here is derived from an EMBL/GenBank/DDBJ whole genome shotgun (WGS) entry which is preliminary data.</text>
</comment>
<name>A0A2U1SXT3_9MICO</name>
<proteinExistence type="predicted"/>
<feature type="compositionally biased region" description="Gly residues" evidence="1">
    <location>
        <begin position="88"/>
        <end position="97"/>
    </location>
</feature>